<feature type="region of interest" description="Disordered" evidence="1">
    <location>
        <begin position="16"/>
        <end position="40"/>
    </location>
</feature>
<organism evidence="2 3">
    <name type="scientific">Streptomyces gougerotii</name>
    <dbReference type="NCBI Taxonomy" id="53448"/>
    <lineage>
        <taxon>Bacteria</taxon>
        <taxon>Bacillati</taxon>
        <taxon>Actinomycetota</taxon>
        <taxon>Actinomycetes</taxon>
        <taxon>Kitasatosporales</taxon>
        <taxon>Streptomycetaceae</taxon>
        <taxon>Streptomyces</taxon>
        <taxon>Streptomyces diastaticus group</taxon>
    </lineage>
</organism>
<keyword evidence="3" id="KW-1185">Reference proteome</keyword>
<sequence>MGGLIAVHPQLVKIPTRLGDQDASSGQGSQPVDLPVSVHPHANPGDQLLCEDLTELACLNERGVRVREDRGLGLSAIERQQGLQ</sequence>
<name>A0ABQ1D4H5_9ACTN</name>
<proteinExistence type="predicted"/>
<reference evidence="2 3" key="1">
    <citation type="submission" date="2020-02" db="EMBL/GenBank/DDBJ databases">
        <title>Whole genome shotgun sequence of Streptomyces gougerotii NBRC 13043.</title>
        <authorList>
            <person name="Ichikawa N."/>
            <person name="Komaki H."/>
            <person name="Tamura T."/>
        </authorList>
    </citation>
    <scope>NUCLEOTIDE SEQUENCE [LARGE SCALE GENOMIC DNA]</scope>
    <source>
        <strain evidence="2 3">NBRC 13043</strain>
    </source>
</reference>
<gene>
    <name evidence="2" type="ORF">Sgou_21190</name>
</gene>
<evidence type="ECO:0000313" key="2">
    <source>
        <dbReference type="EMBL" id="GFH77449.1"/>
    </source>
</evidence>
<dbReference type="Proteomes" id="UP000480804">
    <property type="component" value="Unassembled WGS sequence"/>
</dbReference>
<evidence type="ECO:0000313" key="3">
    <source>
        <dbReference type="Proteomes" id="UP000480804"/>
    </source>
</evidence>
<comment type="caution">
    <text evidence="2">The sequence shown here is derived from an EMBL/GenBank/DDBJ whole genome shotgun (WGS) entry which is preliminary data.</text>
</comment>
<dbReference type="EMBL" id="BLLO01000017">
    <property type="protein sequence ID" value="GFH77449.1"/>
    <property type="molecule type" value="Genomic_DNA"/>
</dbReference>
<accession>A0ABQ1D4H5</accession>
<protein>
    <submittedName>
        <fullName evidence="2">Uncharacterized protein</fullName>
    </submittedName>
</protein>
<evidence type="ECO:0000256" key="1">
    <source>
        <dbReference type="SAM" id="MobiDB-lite"/>
    </source>
</evidence>